<feature type="transmembrane region" description="Helical" evidence="2">
    <location>
        <begin position="458"/>
        <end position="482"/>
    </location>
</feature>
<reference evidence="5" key="1">
    <citation type="submission" date="2017-06" db="EMBL/GenBank/DDBJ databases">
        <title>Herbaspirillum phytohormonus sp. nov., isolated from the root nodule of Robinia pseudoacacia in lead-zinc mine.</title>
        <authorList>
            <person name="Fan M."/>
            <person name="Lin Y."/>
        </authorList>
    </citation>
    <scope>NUCLEOTIDE SEQUENCE [LARGE SCALE GENOMIC DNA]</scope>
    <source>
        <strain evidence="5">SC-089</strain>
    </source>
</reference>
<comment type="subcellular location">
    <subcellularLocation>
        <location evidence="1">Cell inner membrane</location>
        <topology evidence="1">Multi-pass membrane protein</topology>
    </subcellularLocation>
</comment>
<evidence type="ECO:0000259" key="3">
    <source>
        <dbReference type="Pfam" id="PF06808"/>
    </source>
</evidence>
<feature type="transmembrane region" description="Helical" evidence="2">
    <location>
        <begin position="146"/>
        <end position="163"/>
    </location>
</feature>
<protein>
    <submittedName>
        <fullName evidence="4">C4-dicarboxylate ABC transporter</fullName>
    </submittedName>
</protein>
<keyword evidence="2" id="KW-0472">Membrane</keyword>
<feature type="transmembrane region" description="Helical" evidence="2">
    <location>
        <begin position="271"/>
        <end position="292"/>
    </location>
</feature>
<accession>A0A225MM47</accession>
<dbReference type="Pfam" id="PF06808">
    <property type="entry name" value="DctM"/>
    <property type="match status" value="1"/>
</dbReference>
<keyword evidence="1" id="KW-0813">Transport</keyword>
<keyword evidence="1" id="KW-1003">Cell membrane</keyword>
<feature type="transmembrane region" description="Helical" evidence="2">
    <location>
        <begin position="517"/>
        <end position="536"/>
    </location>
</feature>
<sequence>MAAPEEFRLQAAVPGGGQAGYSRASRRPAVLGVRQMNSASDAFDEHAASDEAVEQAPARYGGVLAILFAAFALFHIYTSFMGPFEPLVQRGLFIGGAMGLAFWSMAAKAEGRAKTAILLVLTACAFYIGLHAMIHNRSFMDIMHDLTSLDKAVAILAILLLLVSTQRILGWALPVLTSIALLYYFWGNLAISGLWQPPRVSQETALSMLYASTSGMFGFMADIGTGVIAIYVIFGALIMATGAGEVFVQLANRVAGRGRGGAGKVTVVTSALFGTVSGSAVANVMAVGSVTIPTMRRAGYAKAFAAGVEASASAGGQILPPIMGAGAFLMAELLNIPYIQVAKTAALPAFLYFVLIFVGVDLYARKHKLPSPALSRPPMQMDKAVPLAGSVLLLIGLLAGNYTPTYAGGVATLALAALTIVCRLGWAYAGSGSGAAVQAWHEACRCLAQGLVSGGKGLIMIAVLLGCAGMLTSILGASGLGVKASGELIAVAGGSLGIALVMTAILCVLLGMDVPTTASYILTASVAAPVLAKFGLPPLTAHLFIFYFAILSAITPPVCASVYAAATIARESFWKVARNAMIVAGGVYFLPFMMVYRPALLLHGSLFDIVYATIMTMAALVCFASATVGYFMAPLRVWMRLVLVCIAGLFFMPTTASDLGACVLLAGFAALMKAWVRRRAAIPEPRAAMPEISKENRNA</sequence>
<dbReference type="GO" id="GO:0005886">
    <property type="term" value="C:plasma membrane"/>
    <property type="evidence" value="ECO:0007669"/>
    <property type="project" value="UniProtKB-SubCell"/>
</dbReference>
<dbReference type="InterPro" id="IPR010656">
    <property type="entry name" value="DctM"/>
</dbReference>
<evidence type="ECO:0000256" key="1">
    <source>
        <dbReference type="RuleBase" id="RU369079"/>
    </source>
</evidence>
<feature type="transmembrane region" description="Helical" evidence="2">
    <location>
        <begin position="406"/>
        <end position="426"/>
    </location>
</feature>
<keyword evidence="2" id="KW-1133">Transmembrane helix</keyword>
<dbReference type="GO" id="GO:0022857">
    <property type="term" value="F:transmembrane transporter activity"/>
    <property type="evidence" value="ECO:0007669"/>
    <property type="project" value="UniProtKB-UniRule"/>
</dbReference>
<name>A0A225MM47_9BURK</name>
<proteinExistence type="predicted"/>
<feature type="domain" description="TRAP C4-dicarboxylate transport system permease DctM subunit" evidence="3">
    <location>
        <begin position="156"/>
        <end position="606"/>
    </location>
</feature>
<comment type="function">
    <text evidence="1">Part of the tripartite ATP-independent periplasmic (TRAP) transport system.</text>
</comment>
<feature type="transmembrane region" description="Helical" evidence="2">
    <location>
        <begin position="576"/>
        <end position="597"/>
    </location>
</feature>
<feature type="transmembrane region" description="Helical" evidence="2">
    <location>
        <begin position="488"/>
        <end position="510"/>
    </location>
</feature>
<feature type="transmembrane region" description="Helical" evidence="2">
    <location>
        <begin position="384"/>
        <end position="400"/>
    </location>
</feature>
<organism evidence="4 5">
    <name type="scientific">Candidimonas nitroreducens</name>
    <dbReference type="NCBI Taxonomy" id="683354"/>
    <lineage>
        <taxon>Bacteria</taxon>
        <taxon>Pseudomonadati</taxon>
        <taxon>Pseudomonadota</taxon>
        <taxon>Betaproteobacteria</taxon>
        <taxon>Burkholderiales</taxon>
        <taxon>Alcaligenaceae</taxon>
        <taxon>Candidimonas</taxon>
    </lineage>
</organism>
<dbReference type="Proteomes" id="UP000214603">
    <property type="component" value="Unassembled WGS sequence"/>
</dbReference>
<keyword evidence="5" id="KW-1185">Reference proteome</keyword>
<evidence type="ECO:0000313" key="5">
    <source>
        <dbReference type="Proteomes" id="UP000214603"/>
    </source>
</evidence>
<feature type="transmembrane region" description="Helical" evidence="2">
    <location>
        <begin position="542"/>
        <end position="564"/>
    </location>
</feature>
<feature type="transmembrane region" description="Helical" evidence="2">
    <location>
        <begin position="168"/>
        <end position="185"/>
    </location>
</feature>
<dbReference type="PANTHER" id="PTHR43849:SF2">
    <property type="entry name" value="BLL3936 PROTEIN"/>
    <property type="match status" value="1"/>
</dbReference>
<feature type="transmembrane region" description="Helical" evidence="2">
    <location>
        <begin position="345"/>
        <end position="364"/>
    </location>
</feature>
<dbReference type="NCBIfam" id="TIGR02123">
    <property type="entry name" value="TRAP_fused"/>
    <property type="match status" value="1"/>
</dbReference>
<gene>
    <name evidence="4" type="ORF">CEY11_10195</name>
</gene>
<evidence type="ECO:0000256" key="2">
    <source>
        <dbReference type="SAM" id="Phobius"/>
    </source>
</evidence>
<keyword evidence="2" id="KW-0812">Transmembrane</keyword>
<feature type="transmembrane region" description="Helical" evidence="2">
    <location>
        <begin position="116"/>
        <end position="134"/>
    </location>
</feature>
<keyword evidence="1" id="KW-0997">Cell inner membrane</keyword>
<feature type="transmembrane region" description="Helical" evidence="2">
    <location>
        <begin position="609"/>
        <end position="630"/>
    </location>
</feature>
<evidence type="ECO:0000313" key="4">
    <source>
        <dbReference type="EMBL" id="OWT60591.1"/>
    </source>
</evidence>
<feature type="transmembrane region" description="Helical" evidence="2">
    <location>
        <begin position="228"/>
        <end position="251"/>
    </location>
</feature>
<feature type="transmembrane region" description="Helical" evidence="2">
    <location>
        <begin position="60"/>
        <end position="81"/>
    </location>
</feature>
<dbReference type="AlphaFoldDB" id="A0A225MM47"/>
<feature type="transmembrane region" description="Helical" evidence="2">
    <location>
        <begin position="318"/>
        <end position="339"/>
    </location>
</feature>
<comment type="caution">
    <text evidence="4">The sequence shown here is derived from an EMBL/GenBank/DDBJ whole genome shotgun (WGS) entry which is preliminary data.</text>
</comment>
<dbReference type="EMBL" id="NJIH01000005">
    <property type="protein sequence ID" value="OWT60591.1"/>
    <property type="molecule type" value="Genomic_DNA"/>
</dbReference>
<dbReference type="PANTHER" id="PTHR43849">
    <property type="entry name" value="BLL3936 PROTEIN"/>
    <property type="match status" value="1"/>
</dbReference>
<dbReference type="InterPro" id="IPR011853">
    <property type="entry name" value="TRAP_DctM-Dct_fused"/>
</dbReference>
<feature type="transmembrane region" description="Helical" evidence="2">
    <location>
        <begin position="87"/>
        <end position="104"/>
    </location>
</feature>